<reference evidence="1" key="2">
    <citation type="submission" date="2015-02" db="UniProtKB">
        <authorList>
            <consortium name="EnsemblMetazoa"/>
        </authorList>
    </citation>
    <scope>IDENTIFICATION</scope>
</reference>
<proteinExistence type="predicted"/>
<evidence type="ECO:0008006" key="3">
    <source>
        <dbReference type="Google" id="ProtNLM"/>
    </source>
</evidence>
<dbReference type="EnsemblMetazoa" id="SMAR011364-RA">
    <property type="protein sequence ID" value="SMAR011364-PA"/>
    <property type="gene ID" value="SMAR011364"/>
</dbReference>
<keyword evidence="2" id="KW-1185">Reference proteome</keyword>
<dbReference type="AlphaFoldDB" id="T1JC56"/>
<dbReference type="EMBL" id="JH432059">
    <property type="status" value="NOT_ANNOTATED_CDS"/>
    <property type="molecule type" value="Genomic_DNA"/>
</dbReference>
<evidence type="ECO:0000313" key="2">
    <source>
        <dbReference type="Proteomes" id="UP000014500"/>
    </source>
</evidence>
<reference evidence="2" key="1">
    <citation type="submission" date="2011-05" db="EMBL/GenBank/DDBJ databases">
        <authorList>
            <person name="Richards S.R."/>
            <person name="Qu J."/>
            <person name="Jiang H."/>
            <person name="Jhangiani S.N."/>
            <person name="Agravi P."/>
            <person name="Goodspeed R."/>
            <person name="Gross S."/>
            <person name="Mandapat C."/>
            <person name="Jackson L."/>
            <person name="Mathew T."/>
            <person name="Pu L."/>
            <person name="Thornton R."/>
            <person name="Saada N."/>
            <person name="Wilczek-Boney K.B."/>
            <person name="Lee S."/>
            <person name="Kovar C."/>
            <person name="Wu Y."/>
            <person name="Scherer S.E."/>
            <person name="Worley K.C."/>
            <person name="Muzny D.M."/>
            <person name="Gibbs R."/>
        </authorList>
    </citation>
    <scope>NUCLEOTIDE SEQUENCE</scope>
    <source>
        <strain evidence="2">Brora</strain>
    </source>
</reference>
<protein>
    <recommendedName>
        <fullName evidence="3">Reverse transcriptase domain-containing protein</fullName>
    </recommendedName>
</protein>
<name>T1JC56_STRMM</name>
<dbReference type="HOGENOM" id="CLU_2087871_0_0_1"/>
<evidence type="ECO:0000313" key="1">
    <source>
        <dbReference type="EnsemblMetazoa" id="SMAR011364-PA"/>
    </source>
</evidence>
<organism evidence="1 2">
    <name type="scientific">Strigamia maritima</name>
    <name type="common">European centipede</name>
    <name type="synonym">Geophilus maritimus</name>
    <dbReference type="NCBI Taxonomy" id="126957"/>
    <lineage>
        <taxon>Eukaryota</taxon>
        <taxon>Metazoa</taxon>
        <taxon>Ecdysozoa</taxon>
        <taxon>Arthropoda</taxon>
        <taxon>Myriapoda</taxon>
        <taxon>Chilopoda</taxon>
        <taxon>Pleurostigmophora</taxon>
        <taxon>Geophilomorpha</taxon>
        <taxon>Linotaeniidae</taxon>
        <taxon>Strigamia</taxon>
    </lineage>
</organism>
<accession>T1JC56</accession>
<dbReference type="Proteomes" id="UP000014500">
    <property type="component" value="Unassembled WGS sequence"/>
</dbReference>
<sequence>MATMLVPYFRPSHAFINKQHAVAILFHLEKAFDTMWKFGIIKDLFNFGLRVCIHFCRLRNLNLDPDLMLNGTALPVVQTARFLGILLDSKLSFVDHSFDIPFQSFDTPFQSSVTPKM</sequence>